<accession>A0A8X6RR80</accession>
<comment type="caution">
    <text evidence="2">The sequence shown here is derived from an EMBL/GenBank/DDBJ whole genome shotgun (WGS) entry which is preliminary data.</text>
</comment>
<dbReference type="Proteomes" id="UP000887159">
    <property type="component" value="Unassembled WGS sequence"/>
</dbReference>
<feature type="region of interest" description="Disordered" evidence="1">
    <location>
        <begin position="86"/>
        <end position="108"/>
    </location>
</feature>
<organism evidence="2 3">
    <name type="scientific">Trichonephila clavipes</name>
    <name type="common">Golden silk orbweaver</name>
    <name type="synonym">Nephila clavipes</name>
    <dbReference type="NCBI Taxonomy" id="2585209"/>
    <lineage>
        <taxon>Eukaryota</taxon>
        <taxon>Metazoa</taxon>
        <taxon>Ecdysozoa</taxon>
        <taxon>Arthropoda</taxon>
        <taxon>Chelicerata</taxon>
        <taxon>Arachnida</taxon>
        <taxon>Araneae</taxon>
        <taxon>Araneomorphae</taxon>
        <taxon>Entelegynae</taxon>
        <taxon>Araneoidea</taxon>
        <taxon>Nephilidae</taxon>
        <taxon>Trichonephila</taxon>
    </lineage>
</organism>
<dbReference type="EMBL" id="BMAU01021190">
    <property type="protein sequence ID" value="GFX96081.1"/>
    <property type="molecule type" value="Genomic_DNA"/>
</dbReference>
<evidence type="ECO:0000256" key="1">
    <source>
        <dbReference type="SAM" id="MobiDB-lite"/>
    </source>
</evidence>
<dbReference type="AlphaFoldDB" id="A0A8X6RR80"/>
<sequence length="108" mass="11827">MIRTSAHAPQRPMVTYTGMGTVGPGPRDCCATKCKTTCGWNVMSSGLVALKTRFAMQRRPMHVKSVNAQTSFRWCSGWKFGEEVPAQVSSSSFDRGSKLRGPSPKTLE</sequence>
<evidence type="ECO:0000313" key="3">
    <source>
        <dbReference type="Proteomes" id="UP000887159"/>
    </source>
</evidence>
<evidence type="ECO:0000313" key="2">
    <source>
        <dbReference type="EMBL" id="GFX96081.1"/>
    </source>
</evidence>
<proteinExistence type="predicted"/>
<reference evidence="2" key="1">
    <citation type="submission" date="2020-08" db="EMBL/GenBank/DDBJ databases">
        <title>Multicomponent nature underlies the extraordinary mechanical properties of spider dragline silk.</title>
        <authorList>
            <person name="Kono N."/>
            <person name="Nakamura H."/>
            <person name="Mori M."/>
            <person name="Yoshida Y."/>
            <person name="Ohtoshi R."/>
            <person name="Malay A.D."/>
            <person name="Moran D.A.P."/>
            <person name="Tomita M."/>
            <person name="Numata K."/>
            <person name="Arakawa K."/>
        </authorList>
    </citation>
    <scope>NUCLEOTIDE SEQUENCE</scope>
</reference>
<gene>
    <name evidence="2" type="ORF">TNCV_2289711</name>
</gene>
<protein>
    <submittedName>
        <fullName evidence="2">Uncharacterized protein</fullName>
    </submittedName>
</protein>
<keyword evidence="3" id="KW-1185">Reference proteome</keyword>
<name>A0A8X6RR80_TRICX</name>